<dbReference type="EMBL" id="CP002278">
    <property type="protein sequence ID" value="ADP77626.1"/>
    <property type="molecule type" value="Genomic_DNA"/>
</dbReference>
<comment type="catalytic activity">
    <reaction evidence="8">
        <text>RNA(n) + a ribonucleoside 5'-triphosphate = RNA(n+1) + diphosphate</text>
        <dbReference type="Rhea" id="RHEA:21248"/>
        <dbReference type="Rhea" id="RHEA-COMP:14527"/>
        <dbReference type="Rhea" id="RHEA-COMP:17342"/>
        <dbReference type="ChEBI" id="CHEBI:33019"/>
        <dbReference type="ChEBI" id="CHEBI:61557"/>
        <dbReference type="ChEBI" id="CHEBI:140395"/>
        <dbReference type="EC" id="2.7.7.6"/>
    </reaction>
</comment>
<feature type="binding site" evidence="8">
    <location>
        <position position="7"/>
    </location>
    <ligand>
        <name>Zn(2+)</name>
        <dbReference type="ChEBI" id="CHEBI:29105"/>
    </ligand>
</feature>
<protein>
    <recommendedName>
        <fullName evidence="8">DNA-directed RNA polymerase subunit Rpo12</fullName>
        <ecNumber evidence="8">2.7.7.6</ecNumber>
    </recommendedName>
    <alternativeName>
        <fullName evidence="8">DNA-directed RNA polymerase subunit P</fullName>
    </alternativeName>
</protein>
<dbReference type="GO" id="GO:0006351">
    <property type="term" value="P:DNA-templated transcription"/>
    <property type="evidence" value="ECO:0007669"/>
    <property type="project" value="UniProtKB-UniRule"/>
</dbReference>
<name>E3GZ94_METFV</name>
<keyword evidence="1 8" id="KW-0240">DNA-directed RNA polymerase</keyword>
<evidence type="ECO:0000256" key="6">
    <source>
        <dbReference type="ARBA" id="ARBA00022833"/>
    </source>
</evidence>
<dbReference type="Proteomes" id="UP000002315">
    <property type="component" value="Chromosome"/>
</dbReference>
<comment type="function">
    <text evidence="8">DNA-dependent RNA polymerase (RNAP) catalyzes the transcription of DNA into RNA using the four ribonucleoside triphosphates as substrates.</text>
</comment>
<keyword evidence="7 8" id="KW-0804">Transcription</keyword>
<evidence type="ECO:0000256" key="2">
    <source>
        <dbReference type="ARBA" id="ARBA00022490"/>
    </source>
</evidence>
<dbReference type="KEGG" id="mfv:Mfer_0827"/>
<keyword evidence="5 8" id="KW-0479">Metal-binding</keyword>
<evidence type="ECO:0000313" key="9">
    <source>
        <dbReference type="EMBL" id="ADP77626.1"/>
    </source>
</evidence>
<dbReference type="GO" id="GO:0005737">
    <property type="term" value="C:cytoplasm"/>
    <property type="evidence" value="ECO:0007669"/>
    <property type="project" value="UniProtKB-SubCell"/>
</dbReference>
<dbReference type="AlphaFoldDB" id="E3GZ94"/>
<evidence type="ECO:0000256" key="5">
    <source>
        <dbReference type="ARBA" id="ARBA00022723"/>
    </source>
</evidence>
<feature type="binding site" evidence="8">
    <location>
        <position position="24"/>
    </location>
    <ligand>
        <name>Zn(2+)</name>
        <dbReference type="ChEBI" id="CHEBI:29105"/>
    </ligand>
</feature>
<dbReference type="SUPFAM" id="SSF63393">
    <property type="entry name" value="RNA polymerase subunits"/>
    <property type="match status" value="1"/>
</dbReference>
<evidence type="ECO:0000313" key="10">
    <source>
        <dbReference type="Proteomes" id="UP000002315"/>
    </source>
</evidence>
<dbReference type="OrthoDB" id="129238at2157"/>
<comment type="subunit">
    <text evidence="8">Part of the RNA polymerase complex.</text>
</comment>
<keyword evidence="6 8" id="KW-0862">Zinc</keyword>
<dbReference type="GO" id="GO:0008270">
    <property type="term" value="F:zinc ion binding"/>
    <property type="evidence" value="ECO:0007669"/>
    <property type="project" value="UniProtKB-UniRule"/>
</dbReference>
<dbReference type="HAMAP" id="MF_00615">
    <property type="entry name" value="RNApol_arch_Rpo12"/>
    <property type="match status" value="1"/>
</dbReference>
<dbReference type="InterPro" id="IPR023464">
    <property type="entry name" value="Rpo12"/>
</dbReference>
<evidence type="ECO:0000256" key="3">
    <source>
        <dbReference type="ARBA" id="ARBA00022679"/>
    </source>
</evidence>
<keyword evidence="10" id="KW-1185">Reference proteome</keyword>
<keyword evidence="2 8" id="KW-0963">Cytoplasm</keyword>
<reference evidence="9 10" key="1">
    <citation type="journal article" date="2010" name="Stand. Genomic Sci.">
        <title>Complete genome sequence of Methanothermus fervidus type strain (V24S).</title>
        <authorList>
            <person name="Anderson I."/>
            <person name="Djao O.D."/>
            <person name="Misra M."/>
            <person name="Chertkov O."/>
            <person name="Nolan M."/>
            <person name="Lucas S."/>
            <person name="Lapidus A."/>
            <person name="Del Rio T.G."/>
            <person name="Tice H."/>
            <person name="Cheng J.F."/>
            <person name="Tapia R."/>
            <person name="Han C."/>
            <person name="Goodwin L."/>
            <person name="Pitluck S."/>
            <person name="Liolios K."/>
            <person name="Ivanova N."/>
            <person name="Mavromatis K."/>
            <person name="Mikhailova N."/>
            <person name="Pati A."/>
            <person name="Brambilla E."/>
            <person name="Chen A."/>
            <person name="Palaniappan K."/>
            <person name="Land M."/>
            <person name="Hauser L."/>
            <person name="Chang Y.J."/>
            <person name="Jeffries C.D."/>
            <person name="Sikorski J."/>
            <person name="Spring S."/>
            <person name="Rohde M."/>
            <person name="Eichinger K."/>
            <person name="Huber H."/>
            <person name="Wirth R."/>
            <person name="Goker M."/>
            <person name="Detter J.C."/>
            <person name="Woyke T."/>
            <person name="Bristow J."/>
            <person name="Eisen J.A."/>
            <person name="Markowitz V."/>
            <person name="Hugenholtz P."/>
            <person name="Klenk H.P."/>
            <person name="Kyrpides N.C."/>
        </authorList>
    </citation>
    <scope>NUCLEOTIDE SEQUENCE [LARGE SCALE GENOMIC DNA]</scope>
    <source>
        <strain evidence="10">ATCC 43054 / DSM 2088 / JCM 10308 / V24 S</strain>
    </source>
</reference>
<keyword evidence="4 8" id="KW-0548">Nucleotidyltransferase</keyword>
<organism evidence="9 10">
    <name type="scientific">Methanothermus fervidus (strain ATCC 43054 / DSM 2088 / JCM 10308 / V24 S)</name>
    <dbReference type="NCBI Taxonomy" id="523846"/>
    <lineage>
        <taxon>Archaea</taxon>
        <taxon>Methanobacteriati</taxon>
        <taxon>Methanobacteriota</taxon>
        <taxon>Methanomada group</taxon>
        <taxon>Methanobacteria</taxon>
        <taxon>Methanobacteriales</taxon>
        <taxon>Methanothermaceae</taxon>
        <taxon>Methanothermus</taxon>
    </lineage>
</organism>
<keyword evidence="3 8" id="KW-0808">Transferase</keyword>
<gene>
    <name evidence="8" type="primary">rpo12</name>
    <name evidence="8" type="synonym">rpoP</name>
    <name evidence="9" type="ordered locus">Mfer_0827</name>
</gene>
<proteinExistence type="inferred from homology"/>
<evidence type="ECO:0000256" key="4">
    <source>
        <dbReference type="ARBA" id="ARBA00022695"/>
    </source>
</evidence>
<dbReference type="SMART" id="SM00659">
    <property type="entry name" value="RPOLCX"/>
    <property type="match status" value="1"/>
</dbReference>
<sequence length="43" mass="5288">MYKCLRCGTTIDPKKQKKYMCPKCRYRILLKEQPEIVRELRAR</sequence>
<comment type="subcellular location">
    <subcellularLocation>
        <location evidence="8">Cytoplasm</location>
    </subcellularLocation>
</comment>
<feature type="binding site" evidence="8">
    <location>
        <position position="21"/>
    </location>
    <ligand>
        <name>Zn(2+)</name>
        <dbReference type="ChEBI" id="CHEBI:29105"/>
    </ligand>
</feature>
<dbReference type="STRING" id="523846.Mfer_0827"/>
<dbReference type="HOGENOM" id="CLU_3227795_0_0_2"/>
<dbReference type="InterPro" id="IPR029040">
    <property type="entry name" value="RPABC4/Spt4"/>
</dbReference>
<accession>E3GZ94</accession>
<dbReference type="InterPro" id="IPR006591">
    <property type="entry name" value="RNAP_P/RPABC4"/>
</dbReference>
<dbReference type="EC" id="2.7.7.6" evidence="8"/>
<dbReference type="GO" id="GO:0000428">
    <property type="term" value="C:DNA-directed RNA polymerase complex"/>
    <property type="evidence" value="ECO:0007669"/>
    <property type="project" value="UniProtKB-KW"/>
</dbReference>
<comment type="similarity">
    <text evidence="8">Belongs to the archaeal Rpo12/eukaryotic RPC10 RNA polymerase subunit family.</text>
</comment>
<dbReference type="GO" id="GO:0003899">
    <property type="term" value="F:DNA-directed RNA polymerase activity"/>
    <property type="evidence" value="ECO:0007669"/>
    <property type="project" value="UniProtKB-UniRule"/>
</dbReference>
<dbReference type="GO" id="GO:0003677">
    <property type="term" value="F:DNA binding"/>
    <property type="evidence" value="ECO:0007669"/>
    <property type="project" value="InterPro"/>
</dbReference>
<evidence type="ECO:0000256" key="1">
    <source>
        <dbReference type="ARBA" id="ARBA00022478"/>
    </source>
</evidence>
<evidence type="ECO:0000256" key="8">
    <source>
        <dbReference type="HAMAP-Rule" id="MF_00615"/>
    </source>
</evidence>
<dbReference type="Gene3D" id="2.20.28.30">
    <property type="entry name" value="RNA polymerase ii, chain L"/>
    <property type="match status" value="1"/>
</dbReference>
<evidence type="ECO:0000256" key="7">
    <source>
        <dbReference type="ARBA" id="ARBA00023163"/>
    </source>
</evidence>
<comment type="cofactor">
    <cofactor evidence="8">
        <name>Zn(2+)</name>
        <dbReference type="ChEBI" id="CHEBI:29105"/>
    </cofactor>
    <text evidence="8">Binds 1 zinc ion.</text>
</comment>